<proteinExistence type="predicted"/>
<dbReference type="InterPro" id="IPR058548">
    <property type="entry name" value="MlaB-like_STAS"/>
</dbReference>
<evidence type="ECO:0000313" key="2">
    <source>
        <dbReference type="EMBL" id="NIY72066.1"/>
    </source>
</evidence>
<dbReference type="RefSeq" id="WP_167637451.1">
    <property type="nucleotide sequence ID" value="NZ_JAATOP010000003.1"/>
</dbReference>
<name>A0ABX0VVE7_9RHOB</name>
<evidence type="ECO:0000313" key="3">
    <source>
        <dbReference type="Proteomes" id="UP000709466"/>
    </source>
</evidence>
<dbReference type="Pfam" id="PF13466">
    <property type="entry name" value="STAS_2"/>
    <property type="match status" value="1"/>
</dbReference>
<accession>A0ABX0VVE7</accession>
<dbReference type="Gene3D" id="3.30.750.24">
    <property type="entry name" value="STAS domain"/>
    <property type="match status" value="1"/>
</dbReference>
<protein>
    <submittedName>
        <fullName evidence="2">STAS domain-containing protein</fullName>
    </submittedName>
</protein>
<dbReference type="Proteomes" id="UP000709466">
    <property type="component" value="Unassembled WGS sequence"/>
</dbReference>
<evidence type="ECO:0000259" key="1">
    <source>
        <dbReference type="Pfam" id="PF13466"/>
    </source>
</evidence>
<dbReference type="InterPro" id="IPR036513">
    <property type="entry name" value="STAS_dom_sf"/>
</dbReference>
<reference evidence="2 3" key="1">
    <citation type="submission" date="2020-03" db="EMBL/GenBank/DDBJ databases">
        <title>Bacterial isolates of synthetic phycosphere.</title>
        <authorList>
            <person name="Fu H."/>
            <person name="Moran M.A."/>
        </authorList>
    </citation>
    <scope>NUCLEOTIDE SEQUENCE [LARGE SCALE GENOMIC DNA]</scope>
    <source>
        <strain evidence="2 3">HF1</strain>
    </source>
</reference>
<feature type="domain" description="MlaB-like STAS" evidence="1">
    <location>
        <begin position="6"/>
        <end position="81"/>
    </location>
</feature>
<keyword evidence="3" id="KW-1185">Reference proteome</keyword>
<comment type="caution">
    <text evidence="2">The sequence shown here is derived from an EMBL/GenBank/DDBJ whole genome shotgun (WGS) entry which is preliminary data.</text>
</comment>
<dbReference type="EMBL" id="JAATOP010000003">
    <property type="protein sequence ID" value="NIY72066.1"/>
    <property type="molecule type" value="Genomic_DNA"/>
</dbReference>
<dbReference type="SUPFAM" id="SSF52091">
    <property type="entry name" value="SpoIIaa-like"/>
    <property type="match status" value="1"/>
</dbReference>
<gene>
    <name evidence="2" type="ORF">HCZ30_06410</name>
</gene>
<sequence>MPNVEIALTGDLNHADSSDLLEVLIEAVDEGDCLIDATEVTKIDFGPLQVMVSASLDAAARARTFTVLASADSAVAQAVSLHALGAQLALAEPVAENNEH</sequence>
<organism evidence="2 3">
    <name type="scientific">Marivivens donghaensis</name>
    <dbReference type="NCBI Taxonomy" id="1699413"/>
    <lineage>
        <taxon>Bacteria</taxon>
        <taxon>Pseudomonadati</taxon>
        <taxon>Pseudomonadota</taxon>
        <taxon>Alphaproteobacteria</taxon>
        <taxon>Rhodobacterales</taxon>
        <taxon>Paracoccaceae</taxon>
        <taxon>Marivivens group</taxon>
        <taxon>Marivivens</taxon>
    </lineage>
</organism>